<organism evidence="3 4">
    <name type="scientific">Cardamine amara subsp. amara</name>
    <dbReference type="NCBI Taxonomy" id="228776"/>
    <lineage>
        <taxon>Eukaryota</taxon>
        <taxon>Viridiplantae</taxon>
        <taxon>Streptophyta</taxon>
        <taxon>Embryophyta</taxon>
        <taxon>Tracheophyta</taxon>
        <taxon>Spermatophyta</taxon>
        <taxon>Magnoliopsida</taxon>
        <taxon>eudicotyledons</taxon>
        <taxon>Gunneridae</taxon>
        <taxon>Pentapetalae</taxon>
        <taxon>rosids</taxon>
        <taxon>malvids</taxon>
        <taxon>Brassicales</taxon>
        <taxon>Brassicaceae</taxon>
        <taxon>Cardamineae</taxon>
        <taxon>Cardamine</taxon>
    </lineage>
</organism>
<feature type="domain" description="BSD" evidence="2">
    <location>
        <begin position="178"/>
        <end position="230"/>
    </location>
</feature>
<dbReference type="AlphaFoldDB" id="A0ABD0ZR78"/>
<gene>
    <name evidence="3" type="ORF">V5N11_023152</name>
</gene>
<dbReference type="EMBL" id="JBANAX010000702">
    <property type="protein sequence ID" value="KAL1196461.1"/>
    <property type="molecule type" value="Genomic_DNA"/>
</dbReference>
<dbReference type="InterPro" id="IPR035925">
    <property type="entry name" value="BSD_dom_sf"/>
</dbReference>
<accession>A0ABD0ZR78</accession>
<protein>
    <recommendedName>
        <fullName evidence="2">BSD domain-containing protein</fullName>
    </recommendedName>
</protein>
<dbReference type="Proteomes" id="UP001558713">
    <property type="component" value="Unassembled WGS sequence"/>
</dbReference>
<evidence type="ECO:0000259" key="2">
    <source>
        <dbReference type="PROSITE" id="PS50858"/>
    </source>
</evidence>
<feature type="compositionally biased region" description="Polar residues" evidence="1">
    <location>
        <begin position="326"/>
        <end position="335"/>
    </location>
</feature>
<feature type="compositionally biased region" description="Acidic residues" evidence="1">
    <location>
        <begin position="375"/>
        <end position="393"/>
    </location>
</feature>
<comment type="caution">
    <text evidence="3">The sequence shown here is derived from an EMBL/GenBank/DDBJ whole genome shotgun (WGS) entry which is preliminary data.</text>
</comment>
<dbReference type="Gene3D" id="1.10.3970.10">
    <property type="entry name" value="BSD domain"/>
    <property type="match status" value="1"/>
</dbReference>
<feature type="region of interest" description="Disordered" evidence="1">
    <location>
        <begin position="1"/>
        <end position="47"/>
    </location>
</feature>
<dbReference type="PANTHER" id="PTHR31923:SF4">
    <property type="entry name" value="BSD DOMAIN-CONTAINING PROTEIN"/>
    <property type="match status" value="1"/>
</dbReference>
<keyword evidence="4" id="KW-1185">Reference proteome</keyword>
<dbReference type="PANTHER" id="PTHR31923">
    <property type="entry name" value="BSD DOMAIN-CONTAINING PROTEIN"/>
    <property type="match status" value="1"/>
</dbReference>
<dbReference type="SMART" id="SM00751">
    <property type="entry name" value="BSD"/>
    <property type="match status" value="1"/>
</dbReference>
<feature type="compositionally biased region" description="Acidic residues" evidence="1">
    <location>
        <begin position="339"/>
        <end position="348"/>
    </location>
</feature>
<dbReference type="InterPro" id="IPR005607">
    <property type="entry name" value="BSD_dom"/>
</dbReference>
<feature type="region of interest" description="Disordered" evidence="1">
    <location>
        <begin position="322"/>
        <end position="418"/>
    </location>
</feature>
<evidence type="ECO:0000256" key="1">
    <source>
        <dbReference type="SAM" id="MobiDB-lite"/>
    </source>
</evidence>
<proteinExistence type="predicted"/>
<feature type="compositionally biased region" description="Basic and acidic residues" evidence="1">
    <location>
        <begin position="409"/>
        <end position="418"/>
    </location>
</feature>
<feature type="compositionally biased region" description="Polar residues" evidence="1">
    <location>
        <begin position="26"/>
        <end position="40"/>
    </location>
</feature>
<evidence type="ECO:0000313" key="3">
    <source>
        <dbReference type="EMBL" id="KAL1196461.1"/>
    </source>
</evidence>
<name>A0ABD0ZR78_CARAN</name>
<sequence>MAWLARSIANSLKLDEEDEDDEKHLPNQTPSESVSDSQSPRGVKEDITELTKTLRSQFWGVASFLSQTSSSPDLQERNQTPDHVDEGEDEDLIAGIKNDFAEIGGRFRTGISKLSGNLPVSEFTKIASNFLQLGSEGVDPKDYEAIGVTEELVVFVRDLAMHPETWLDFPLPDDEDSFDDFEMTDAQYEHALAMERLAPSLASLRIEICPEYMTEICFWRIYFVLVHPKLTKEDSLLLSTPQVLEARAMLSHELQNRNKLPVEAESSEANAVIVEPLAVADNLPTESATVKTVNPIESSDFETDKHPIESKEIQVVDKSVIEERNSSTASSSRFINVQVEDEEEDDTDDWLKDEETSESVNAIEGRATTKHPLGEDEEDVSFSDLEEDDEDEGDVKVSYKNVTISSSDSSDKNSPDWVQLKEVKEKKVSNDWLDVDEM</sequence>
<dbReference type="Pfam" id="PF03909">
    <property type="entry name" value="BSD"/>
    <property type="match status" value="1"/>
</dbReference>
<reference evidence="3 4" key="1">
    <citation type="submission" date="2024-04" db="EMBL/GenBank/DDBJ databases">
        <title>Genome assembly C_amara_ONT_v2.</title>
        <authorList>
            <person name="Yant L."/>
            <person name="Moore C."/>
            <person name="Slenker M."/>
        </authorList>
    </citation>
    <scope>NUCLEOTIDE SEQUENCE [LARGE SCALE GENOMIC DNA]</scope>
    <source>
        <tissue evidence="3">Leaf</tissue>
    </source>
</reference>
<dbReference type="SUPFAM" id="SSF140383">
    <property type="entry name" value="BSD domain-like"/>
    <property type="match status" value="1"/>
</dbReference>
<evidence type="ECO:0000313" key="4">
    <source>
        <dbReference type="Proteomes" id="UP001558713"/>
    </source>
</evidence>
<dbReference type="PROSITE" id="PS50858">
    <property type="entry name" value="BSD"/>
    <property type="match status" value="1"/>
</dbReference>